<dbReference type="Pfam" id="PF00400">
    <property type="entry name" value="WD40"/>
    <property type="match status" value="1"/>
</dbReference>
<dbReference type="InterPro" id="IPR001680">
    <property type="entry name" value="WD40_rpt"/>
</dbReference>
<evidence type="ECO:0000313" key="3">
    <source>
        <dbReference type="EMBL" id="CAB4022417.1"/>
    </source>
</evidence>
<dbReference type="SMART" id="SM00320">
    <property type="entry name" value="WD40"/>
    <property type="match status" value="3"/>
</dbReference>
<gene>
    <name evidence="3" type="ORF">PACLA_8A088621</name>
</gene>
<dbReference type="PROSITE" id="PS50294">
    <property type="entry name" value="WD_REPEATS_REGION"/>
    <property type="match status" value="1"/>
</dbReference>
<reference evidence="3" key="1">
    <citation type="submission" date="2020-04" db="EMBL/GenBank/DDBJ databases">
        <authorList>
            <person name="Alioto T."/>
            <person name="Alioto T."/>
            <person name="Gomez Garrido J."/>
        </authorList>
    </citation>
    <scope>NUCLEOTIDE SEQUENCE</scope>
    <source>
        <strain evidence="3">A484AB</strain>
    </source>
</reference>
<dbReference type="PANTHER" id="PTHR13720">
    <property type="entry name" value="WD-40 REPEAT PROTEIN"/>
    <property type="match status" value="1"/>
</dbReference>
<keyword evidence="1" id="KW-0853">WD repeat</keyword>
<evidence type="ECO:0000256" key="2">
    <source>
        <dbReference type="ARBA" id="ARBA00022737"/>
    </source>
</evidence>
<dbReference type="InterPro" id="IPR015943">
    <property type="entry name" value="WD40/YVTN_repeat-like_dom_sf"/>
</dbReference>
<dbReference type="GO" id="GO:0008017">
    <property type="term" value="F:microtubule binding"/>
    <property type="evidence" value="ECO:0007669"/>
    <property type="project" value="TreeGrafter"/>
</dbReference>
<comment type="caution">
    <text evidence="3">The sequence shown here is derived from an EMBL/GenBank/DDBJ whole genome shotgun (WGS) entry which is preliminary data.</text>
</comment>
<proteinExistence type="predicted"/>
<dbReference type="EMBL" id="CACRXK020011964">
    <property type="protein sequence ID" value="CAB4022417.1"/>
    <property type="molecule type" value="Genomic_DNA"/>
</dbReference>
<evidence type="ECO:0000256" key="1">
    <source>
        <dbReference type="ARBA" id="ARBA00022574"/>
    </source>
</evidence>
<dbReference type="Proteomes" id="UP001152795">
    <property type="component" value="Unassembled WGS sequence"/>
</dbReference>
<dbReference type="PANTHER" id="PTHR13720:SF33">
    <property type="entry name" value="HELP DOMAIN-CONTAINING PROTEIN"/>
    <property type="match status" value="1"/>
</dbReference>
<accession>A0A7D9L3R3</accession>
<dbReference type="SUPFAM" id="SSF50978">
    <property type="entry name" value="WD40 repeat-like"/>
    <property type="match status" value="1"/>
</dbReference>
<keyword evidence="2" id="KW-0677">Repeat</keyword>
<dbReference type="AlphaFoldDB" id="A0A7D9L3R3"/>
<organism evidence="3 4">
    <name type="scientific">Paramuricea clavata</name>
    <name type="common">Red gorgonian</name>
    <name type="synonym">Violescent sea-whip</name>
    <dbReference type="NCBI Taxonomy" id="317549"/>
    <lineage>
        <taxon>Eukaryota</taxon>
        <taxon>Metazoa</taxon>
        <taxon>Cnidaria</taxon>
        <taxon>Anthozoa</taxon>
        <taxon>Octocorallia</taxon>
        <taxon>Malacalcyonacea</taxon>
        <taxon>Plexauridae</taxon>
        <taxon>Paramuricea</taxon>
    </lineage>
</organism>
<dbReference type="Gene3D" id="2.130.10.10">
    <property type="entry name" value="YVTN repeat-like/Quinoprotein amine dehydrogenase"/>
    <property type="match status" value="2"/>
</dbReference>
<dbReference type="InterPro" id="IPR050630">
    <property type="entry name" value="WD_repeat_EMAP"/>
</dbReference>
<keyword evidence="4" id="KW-1185">Reference proteome</keyword>
<evidence type="ECO:0000313" key="4">
    <source>
        <dbReference type="Proteomes" id="UP001152795"/>
    </source>
</evidence>
<feature type="non-terminal residue" evidence="3">
    <location>
        <position position="196"/>
    </location>
</feature>
<protein>
    <submittedName>
        <fullName evidence="3">Echinoderm microtubule-associated -like 6</fullName>
    </submittedName>
</protein>
<name>A0A7D9L3R3_PARCT</name>
<dbReference type="InterPro" id="IPR036322">
    <property type="entry name" value="WD40_repeat_dom_sf"/>
</dbReference>
<sequence>MFWSLAGGQLVGKRGVLTKPEGDESETTLKMQTMLSVAFGADDVTFTGSMSGDVYVWQHQQMIRLVQKAHNGPVFTLFTTLTDGLIVSGGKEKGNLKDGGSVKLWDQEMKRCRSFNLGSGSAVDVVKSVCRQKGNILVGTKSGDIYDITEKSSSSQVVVNSHTEGEIWGLCAHPEKDVFVTGSDDKTVRLWDLTKK</sequence>
<dbReference type="PROSITE" id="PS50082">
    <property type="entry name" value="WD_REPEATS_2"/>
    <property type="match status" value="1"/>
</dbReference>
<dbReference type="OrthoDB" id="9713286at2759"/>